<dbReference type="InterPro" id="IPR036565">
    <property type="entry name" value="Mur-like_cat_sf"/>
</dbReference>
<comment type="caution">
    <text evidence="11">The sequence shown here is derived from an EMBL/GenBank/DDBJ whole genome shotgun (WGS) entry which is preliminary data.</text>
</comment>
<reference evidence="11" key="2">
    <citation type="journal article" date="2021" name="PeerJ">
        <title>Extensive microbial diversity within the chicken gut microbiome revealed by metagenomics and culture.</title>
        <authorList>
            <person name="Gilroy R."/>
            <person name="Ravi A."/>
            <person name="Getino M."/>
            <person name="Pursley I."/>
            <person name="Horton D.L."/>
            <person name="Alikhan N.F."/>
            <person name="Baker D."/>
            <person name="Gharbi K."/>
            <person name="Hall N."/>
            <person name="Watson M."/>
            <person name="Adriaenssens E.M."/>
            <person name="Foster-Nyarko E."/>
            <person name="Jarju S."/>
            <person name="Secka A."/>
            <person name="Antonio M."/>
            <person name="Oren A."/>
            <person name="Chaudhuri R.R."/>
            <person name="La Ragione R."/>
            <person name="Hildebrand F."/>
            <person name="Pallen M.J."/>
        </authorList>
    </citation>
    <scope>NUCLEOTIDE SEQUENCE</scope>
    <source>
        <strain evidence="11">ChiGjej1B1-24693</strain>
    </source>
</reference>
<dbReference type="GO" id="GO:0046872">
    <property type="term" value="F:metal ion binding"/>
    <property type="evidence" value="ECO:0007669"/>
    <property type="project" value="UniProtKB-KW"/>
</dbReference>
<feature type="domain" description="Mur ligase C-terminal" evidence="10">
    <location>
        <begin position="158"/>
        <end position="284"/>
    </location>
</feature>
<evidence type="ECO:0000256" key="3">
    <source>
        <dbReference type="ARBA" id="ARBA00022598"/>
    </source>
</evidence>
<dbReference type="GO" id="GO:0008841">
    <property type="term" value="F:dihydrofolate synthase activity"/>
    <property type="evidence" value="ECO:0007669"/>
    <property type="project" value="TreeGrafter"/>
</dbReference>
<protein>
    <recommendedName>
        <fullName evidence="2">tetrahydrofolate synthase</fullName>
        <ecNumber evidence="2">6.3.2.17</ecNumber>
    </recommendedName>
    <alternativeName>
        <fullName evidence="8">Tetrahydrofolylpolyglutamate synthase</fullName>
    </alternativeName>
</protein>
<dbReference type="PANTHER" id="PTHR11136:SF0">
    <property type="entry name" value="DIHYDROFOLATE SYNTHETASE-RELATED"/>
    <property type="match status" value="1"/>
</dbReference>
<feature type="non-terminal residue" evidence="11">
    <location>
        <position position="1"/>
    </location>
</feature>
<accession>A0A9D1GY88</accession>
<dbReference type="InterPro" id="IPR036615">
    <property type="entry name" value="Mur_ligase_C_dom_sf"/>
</dbReference>
<dbReference type="Gene3D" id="3.90.190.20">
    <property type="entry name" value="Mur ligase, C-terminal domain"/>
    <property type="match status" value="1"/>
</dbReference>
<keyword evidence="7" id="KW-0460">Magnesium</keyword>
<dbReference type="EC" id="6.3.2.17" evidence="2"/>
<keyword evidence="5" id="KW-0547">Nucleotide-binding</keyword>
<name>A0A9D1GY88_9ACTN</name>
<dbReference type="SUPFAM" id="SSF53623">
    <property type="entry name" value="MurD-like peptide ligases, catalytic domain"/>
    <property type="match status" value="1"/>
</dbReference>
<evidence type="ECO:0000256" key="2">
    <source>
        <dbReference type="ARBA" id="ARBA00013025"/>
    </source>
</evidence>
<dbReference type="SUPFAM" id="SSF53244">
    <property type="entry name" value="MurD-like peptide ligases, peptide-binding domain"/>
    <property type="match status" value="1"/>
</dbReference>
<dbReference type="AlphaFoldDB" id="A0A9D1GY88"/>
<dbReference type="Proteomes" id="UP000886842">
    <property type="component" value="Unassembled WGS sequence"/>
</dbReference>
<evidence type="ECO:0000256" key="4">
    <source>
        <dbReference type="ARBA" id="ARBA00022723"/>
    </source>
</evidence>
<gene>
    <name evidence="11" type="ORF">IAA98_08875</name>
</gene>
<dbReference type="GO" id="GO:0004326">
    <property type="term" value="F:tetrahydrofolylpolyglutamate synthase activity"/>
    <property type="evidence" value="ECO:0007669"/>
    <property type="project" value="UniProtKB-EC"/>
</dbReference>
<evidence type="ECO:0000256" key="8">
    <source>
        <dbReference type="ARBA" id="ARBA00030592"/>
    </source>
</evidence>
<evidence type="ECO:0000256" key="5">
    <source>
        <dbReference type="ARBA" id="ARBA00022741"/>
    </source>
</evidence>
<keyword evidence="4" id="KW-0479">Metal-binding</keyword>
<dbReference type="GO" id="GO:0005737">
    <property type="term" value="C:cytoplasm"/>
    <property type="evidence" value="ECO:0007669"/>
    <property type="project" value="TreeGrafter"/>
</dbReference>
<dbReference type="EMBL" id="DVLP01000267">
    <property type="protein sequence ID" value="HIT75684.1"/>
    <property type="molecule type" value="Genomic_DNA"/>
</dbReference>
<evidence type="ECO:0000256" key="6">
    <source>
        <dbReference type="ARBA" id="ARBA00022840"/>
    </source>
</evidence>
<evidence type="ECO:0000259" key="10">
    <source>
        <dbReference type="Pfam" id="PF02875"/>
    </source>
</evidence>
<dbReference type="InterPro" id="IPR001645">
    <property type="entry name" value="Folylpolyglutamate_synth"/>
</dbReference>
<sequence length="302" mass="31098">MILEVGLGGAHDATNIADAEVAVITPIDLDHTHLLGTSAVEIAAEKAGIIKPGAMAVLAGQSREVAEVLLARCADVGAMPYREGVDFSLLDRTVAVGGQVVRLQAAGGPVEDVMLPLHGAHQARNAALALGAVSAFGGMASLDDEVVREGFADVTMPGRLEVVRRTPPIVLDGAHNPHGAAAAALGVAEAFSFRPCVGVVAAMGDKDVIGILQAWSEVFDHVICTQPASTDRAMAAADLADRAAEVFDRSRVEAVPQLDEALTRAVEVVDADPDGNGGVVVTGSIIMVGEARNLLGRTEDEQ</sequence>
<organism evidence="11 12">
    <name type="scientific">Candidatus Avipropionibacterium avicola</name>
    <dbReference type="NCBI Taxonomy" id="2840701"/>
    <lineage>
        <taxon>Bacteria</taxon>
        <taxon>Bacillati</taxon>
        <taxon>Actinomycetota</taxon>
        <taxon>Actinomycetes</taxon>
        <taxon>Propionibacteriales</taxon>
        <taxon>Propionibacteriaceae</taxon>
        <taxon>Propionibacteriaceae incertae sedis</taxon>
        <taxon>Candidatus Avipropionibacterium</taxon>
    </lineage>
</organism>
<dbReference type="PANTHER" id="PTHR11136">
    <property type="entry name" value="FOLYLPOLYGLUTAMATE SYNTHASE-RELATED"/>
    <property type="match status" value="1"/>
</dbReference>
<dbReference type="Pfam" id="PF02875">
    <property type="entry name" value="Mur_ligase_C"/>
    <property type="match status" value="1"/>
</dbReference>
<evidence type="ECO:0000313" key="11">
    <source>
        <dbReference type="EMBL" id="HIT75684.1"/>
    </source>
</evidence>
<keyword evidence="3" id="KW-0436">Ligase</keyword>
<dbReference type="Gene3D" id="3.40.1190.10">
    <property type="entry name" value="Mur-like, catalytic domain"/>
    <property type="match status" value="1"/>
</dbReference>
<dbReference type="NCBIfam" id="TIGR01499">
    <property type="entry name" value="folC"/>
    <property type="match status" value="1"/>
</dbReference>
<comment type="catalytic activity">
    <reaction evidence="9">
        <text>(6S)-5,6,7,8-tetrahydrofolyl-(gamma-L-Glu)(n) + L-glutamate + ATP = (6S)-5,6,7,8-tetrahydrofolyl-(gamma-L-Glu)(n+1) + ADP + phosphate + H(+)</text>
        <dbReference type="Rhea" id="RHEA:10580"/>
        <dbReference type="Rhea" id="RHEA-COMP:14738"/>
        <dbReference type="Rhea" id="RHEA-COMP:14740"/>
        <dbReference type="ChEBI" id="CHEBI:15378"/>
        <dbReference type="ChEBI" id="CHEBI:29985"/>
        <dbReference type="ChEBI" id="CHEBI:30616"/>
        <dbReference type="ChEBI" id="CHEBI:43474"/>
        <dbReference type="ChEBI" id="CHEBI:141005"/>
        <dbReference type="ChEBI" id="CHEBI:456216"/>
        <dbReference type="EC" id="6.3.2.17"/>
    </reaction>
</comment>
<keyword evidence="6" id="KW-0067">ATP-binding</keyword>
<evidence type="ECO:0000313" key="12">
    <source>
        <dbReference type="Proteomes" id="UP000886842"/>
    </source>
</evidence>
<evidence type="ECO:0000256" key="1">
    <source>
        <dbReference type="ARBA" id="ARBA00008276"/>
    </source>
</evidence>
<evidence type="ECO:0000256" key="7">
    <source>
        <dbReference type="ARBA" id="ARBA00022842"/>
    </source>
</evidence>
<comment type="similarity">
    <text evidence="1">Belongs to the folylpolyglutamate synthase family.</text>
</comment>
<proteinExistence type="inferred from homology"/>
<evidence type="ECO:0000256" key="9">
    <source>
        <dbReference type="ARBA" id="ARBA00047493"/>
    </source>
</evidence>
<dbReference type="GO" id="GO:0005524">
    <property type="term" value="F:ATP binding"/>
    <property type="evidence" value="ECO:0007669"/>
    <property type="project" value="UniProtKB-KW"/>
</dbReference>
<reference evidence="11" key="1">
    <citation type="submission" date="2020-10" db="EMBL/GenBank/DDBJ databases">
        <authorList>
            <person name="Gilroy R."/>
        </authorList>
    </citation>
    <scope>NUCLEOTIDE SEQUENCE</scope>
    <source>
        <strain evidence="11">ChiGjej1B1-24693</strain>
    </source>
</reference>
<dbReference type="InterPro" id="IPR004101">
    <property type="entry name" value="Mur_ligase_C"/>
</dbReference>